<feature type="compositionally biased region" description="Basic and acidic residues" evidence="1">
    <location>
        <begin position="82"/>
        <end position="91"/>
    </location>
</feature>
<name>A0A0B1S368_OESDE</name>
<proteinExistence type="predicted"/>
<reference evidence="2 3" key="1">
    <citation type="submission" date="2014-03" db="EMBL/GenBank/DDBJ databases">
        <title>Draft genome of the hookworm Oesophagostomum dentatum.</title>
        <authorList>
            <person name="Mitreva M."/>
        </authorList>
    </citation>
    <scope>NUCLEOTIDE SEQUENCE [LARGE SCALE GENOMIC DNA]</scope>
    <source>
        <strain evidence="2 3">OD-Hann</strain>
    </source>
</reference>
<gene>
    <name evidence="2" type="ORF">OESDEN_20545</name>
</gene>
<feature type="compositionally biased region" description="Polar residues" evidence="1">
    <location>
        <begin position="93"/>
        <end position="103"/>
    </location>
</feature>
<evidence type="ECO:0000313" key="3">
    <source>
        <dbReference type="Proteomes" id="UP000053660"/>
    </source>
</evidence>
<evidence type="ECO:0000256" key="1">
    <source>
        <dbReference type="SAM" id="MobiDB-lite"/>
    </source>
</evidence>
<dbReference type="EMBL" id="KN603212">
    <property type="protein sequence ID" value="KHJ79798.1"/>
    <property type="molecule type" value="Genomic_DNA"/>
</dbReference>
<dbReference type="AlphaFoldDB" id="A0A0B1S368"/>
<evidence type="ECO:0000313" key="2">
    <source>
        <dbReference type="EMBL" id="KHJ79798.1"/>
    </source>
</evidence>
<dbReference type="Proteomes" id="UP000053660">
    <property type="component" value="Unassembled WGS sequence"/>
</dbReference>
<protein>
    <submittedName>
        <fullName evidence="2">Uncharacterized protein</fullName>
    </submittedName>
</protein>
<sequence length="103" mass="11915">MYQPCRRTLFTPKKTGRRCAYIASCTVAQANIAENRVFILLINFPEPDSNNRRGMQTMLLETFIQRPRLDVVQPFAYLDRDTASRSEKVDARQSASLRTTETR</sequence>
<accession>A0A0B1S368</accession>
<organism evidence="2 3">
    <name type="scientific">Oesophagostomum dentatum</name>
    <name type="common">Nodular worm</name>
    <dbReference type="NCBI Taxonomy" id="61180"/>
    <lineage>
        <taxon>Eukaryota</taxon>
        <taxon>Metazoa</taxon>
        <taxon>Ecdysozoa</taxon>
        <taxon>Nematoda</taxon>
        <taxon>Chromadorea</taxon>
        <taxon>Rhabditida</taxon>
        <taxon>Rhabditina</taxon>
        <taxon>Rhabditomorpha</taxon>
        <taxon>Strongyloidea</taxon>
        <taxon>Strongylidae</taxon>
        <taxon>Oesophagostomum</taxon>
    </lineage>
</organism>
<keyword evidence="3" id="KW-1185">Reference proteome</keyword>
<feature type="region of interest" description="Disordered" evidence="1">
    <location>
        <begin position="82"/>
        <end position="103"/>
    </location>
</feature>